<dbReference type="EMBL" id="CP102294">
    <property type="protein sequence ID" value="UWN58246.1"/>
    <property type="molecule type" value="Genomic_DNA"/>
</dbReference>
<keyword evidence="3" id="KW-0050">Antiport</keyword>
<evidence type="ECO:0000313" key="11">
    <source>
        <dbReference type="EMBL" id="UWN58246.1"/>
    </source>
</evidence>
<dbReference type="PANTHER" id="PTHR43298">
    <property type="entry name" value="MULTIDRUG RESISTANCE PROTEIN NORM-RELATED"/>
    <property type="match status" value="1"/>
</dbReference>
<keyword evidence="5 10" id="KW-0812">Transmembrane</keyword>
<feature type="transmembrane region" description="Helical" evidence="10">
    <location>
        <begin position="183"/>
        <end position="201"/>
    </location>
</feature>
<dbReference type="RefSeq" id="WP_026089549.1">
    <property type="nucleotide sequence ID" value="NZ_CAPH01000006.1"/>
</dbReference>
<dbReference type="GeneID" id="82890253"/>
<dbReference type="InterPro" id="IPR050222">
    <property type="entry name" value="MATE_MdtK"/>
</dbReference>
<evidence type="ECO:0000256" key="1">
    <source>
        <dbReference type="ARBA" id="ARBA00004651"/>
    </source>
</evidence>
<dbReference type="CDD" id="cd13137">
    <property type="entry name" value="MATE_NorM_like"/>
    <property type="match status" value="1"/>
</dbReference>
<name>A0ABY5V480_9BACT</name>
<evidence type="ECO:0000256" key="2">
    <source>
        <dbReference type="ARBA" id="ARBA00022448"/>
    </source>
</evidence>
<dbReference type="NCBIfam" id="TIGR00797">
    <property type="entry name" value="matE"/>
    <property type="match status" value="1"/>
</dbReference>
<evidence type="ECO:0000256" key="4">
    <source>
        <dbReference type="ARBA" id="ARBA00022475"/>
    </source>
</evidence>
<comment type="subcellular location">
    <subcellularLocation>
        <location evidence="1">Cell membrane</location>
        <topology evidence="1">Multi-pass membrane protein</topology>
    </subcellularLocation>
</comment>
<dbReference type="Pfam" id="PF01554">
    <property type="entry name" value="MatE"/>
    <property type="match status" value="2"/>
</dbReference>
<keyword evidence="2" id="KW-0813">Transport</keyword>
<keyword evidence="8 10" id="KW-0472">Membrane</keyword>
<keyword evidence="4" id="KW-1003">Cell membrane</keyword>
<sequence>MSSGKRRKEYVLLESIRSGRPMSWRQRLELIVRLSVPSMLAQLSSIVMLYIDASMVGSLGAEASASIGLVSTTTWLFNGVCAAAATAFSVQAAHRIGADDMEGARAVLRQSFVAVPLFGLLLSGIGCSVSGSLPGWLGGNASIVPDAARYFLIYSLSLPFLQLNFLSGGMLRCSGNMRIPSMLSILMCVLDVVFNILLIFPSRELRFGGWTVSLPGADMGVAGAATGTALAVVVVSCLMTGYLCLRSPELALLRRPGSFRPTRRCLAEALRIGGPVGCEHIVICGAQIMSTVIVAPLGTAAIAANAFAITAESLCYMPGYGIADAATTLVGQGVGAGRQGLARKLAGMTVGIGMAVMAVTGLVMYLAAPQMIGVMTPDAEIRSLGTAILRIEAFAEPMFAASIVAYGAFVGAGDTLVPSFMNFFSMWAVRLTLAALLAPVLGLRGVWIAMCAELCFRGAIFLLRLWRGNWLRPVRSVVATNR</sequence>
<dbReference type="InterPro" id="IPR002528">
    <property type="entry name" value="MATE_fam"/>
</dbReference>
<accession>A0ABY5V480</accession>
<feature type="transmembrane region" description="Helical" evidence="10">
    <location>
        <begin position="111"/>
        <end position="131"/>
    </location>
</feature>
<dbReference type="Proteomes" id="UP001059295">
    <property type="component" value="Chromosome"/>
</dbReference>
<protein>
    <recommendedName>
        <fullName evidence="9">Multidrug-efflux transporter</fullName>
    </recommendedName>
</protein>
<evidence type="ECO:0000256" key="8">
    <source>
        <dbReference type="ARBA" id="ARBA00023136"/>
    </source>
</evidence>
<proteinExistence type="predicted"/>
<feature type="transmembrane region" description="Helical" evidence="10">
    <location>
        <begin position="151"/>
        <end position="171"/>
    </location>
</feature>
<feature type="transmembrane region" description="Helical" evidence="10">
    <location>
        <begin position="421"/>
        <end position="441"/>
    </location>
</feature>
<feature type="transmembrane region" description="Helical" evidence="10">
    <location>
        <begin position="387"/>
        <end position="409"/>
    </location>
</feature>
<organism evidence="11 12">
    <name type="scientific">Alistipes ihumii AP11</name>
    <dbReference type="NCBI Taxonomy" id="1211813"/>
    <lineage>
        <taxon>Bacteria</taxon>
        <taxon>Pseudomonadati</taxon>
        <taxon>Bacteroidota</taxon>
        <taxon>Bacteroidia</taxon>
        <taxon>Bacteroidales</taxon>
        <taxon>Rikenellaceae</taxon>
        <taxon>Alistipes</taxon>
    </lineage>
</organism>
<dbReference type="PIRSF" id="PIRSF006603">
    <property type="entry name" value="DinF"/>
    <property type="match status" value="1"/>
</dbReference>
<evidence type="ECO:0000256" key="10">
    <source>
        <dbReference type="SAM" id="Phobius"/>
    </source>
</evidence>
<feature type="transmembrane region" description="Helical" evidence="10">
    <location>
        <begin position="221"/>
        <end position="245"/>
    </location>
</feature>
<keyword evidence="6 10" id="KW-1133">Transmembrane helix</keyword>
<feature type="transmembrane region" description="Helical" evidence="10">
    <location>
        <begin position="63"/>
        <end position="90"/>
    </location>
</feature>
<feature type="transmembrane region" description="Helical" evidence="10">
    <location>
        <begin position="30"/>
        <end position="51"/>
    </location>
</feature>
<evidence type="ECO:0000313" key="12">
    <source>
        <dbReference type="Proteomes" id="UP001059295"/>
    </source>
</evidence>
<keyword evidence="12" id="KW-1185">Reference proteome</keyword>
<evidence type="ECO:0000256" key="7">
    <source>
        <dbReference type="ARBA" id="ARBA00023065"/>
    </source>
</evidence>
<keyword evidence="7" id="KW-0406">Ion transport</keyword>
<evidence type="ECO:0000256" key="3">
    <source>
        <dbReference type="ARBA" id="ARBA00022449"/>
    </source>
</evidence>
<dbReference type="PANTHER" id="PTHR43298:SF2">
    <property type="entry name" value="FMN_FAD EXPORTER YEEO-RELATED"/>
    <property type="match status" value="1"/>
</dbReference>
<gene>
    <name evidence="11" type="ORF">NQ491_00925</name>
</gene>
<reference evidence="11" key="1">
    <citation type="journal article" date="2022" name="Cell">
        <title>Design, construction, and in vivo augmentation of a complex gut microbiome.</title>
        <authorList>
            <person name="Cheng A.G."/>
            <person name="Ho P.Y."/>
            <person name="Aranda-Diaz A."/>
            <person name="Jain S."/>
            <person name="Yu F.B."/>
            <person name="Meng X."/>
            <person name="Wang M."/>
            <person name="Iakiviak M."/>
            <person name="Nagashima K."/>
            <person name="Zhao A."/>
            <person name="Murugkar P."/>
            <person name="Patil A."/>
            <person name="Atabakhsh K."/>
            <person name="Weakley A."/>
            <person name="Yan J."/>
            <person name="Brumbaugh A.R."/>
            <person name="Higginbottom S."/>
            <person name="Dimas A."/>
            <person name="Shiver A.L."/>
            <person name="Deutschbauer A."/>
            <person name="Neff N."/>
            <person name="Sonnenburg J.L."/>
            <person name="Huang K.C."/>
            <person name="Fischbach M.A."/>
        </authorList>
    </citation>
    <scope>NUCLEOTIDE SEQUENCE</scope>
    <source>
        <strain evidence="11">AP11</strain>
    </source>
</reference>
<evidence type="ECO:0000256" key="5">
    <source>
        <dbReference type="ARBA" id="ARBA00022692"/>
    </source>
</evidence>
<evidence type="ECO:0000256" key="6">
    <source>
        <dbReference type="ARBA" id="ARBA00022989"/>
    </source>
</evidence>
<evidence type="ECO:0000256" key="9">
    <source>
        <dbReference type="ARBA" id="ARBA00031636"/>
    </source>
</evidence>
<dbReference type="InterPro" id="IPR048279">
    <property type="entry name" value="MdtK-like"/>
</dbReference>
<feature type="transmembrane region" description="Helical" evidence="10">
    <location>
        <begin position="345"/>
        <end position="367"/>
    </location>
</feature>